<feature type="region of interest" description="Disordered" evidence="1">
    <location>
        <begin position="262"/>
        <end position="283"/>
    </location>
</feature>
<name>A0A2N3LAE2_9PROT</name>
<evidence type="ECO:0000313" key="3">
    <source>
        <dbReference type="Proteomes" id="UP000233332"/>
    </source>
</evidence>
<sequence length="371" mass="38681">MVDFSALNPFRQGQSALQDARQQFTKPGTETQQDAAQTNTNARQRVDPVALSDDALAAHNNSAQLAPASGKGLSTKPLTTDELFERALDVSLELVRGSVEEMFQLSGMTEDDAIAATDAMFNGIRDAAKGEDQFEFSFDQAIASHSRTAISYAGANGSAVGTSESAMMAVQSLDISINNETGEFSFNYQASKIEVVRTEAIAIGNSMGAALGALGAVMDGLGGGSLVDVLGNPANAENGGLLFDMSDNGVADFIRELMNATVGTDGNGQDGENADGTSGEAASGQALAAERMAALNAQITEQFMEQATLIVRGINQSAPDDGTGKPQLNLTVDMLMPMGRFGQDDNGATFSFPTGETVPVLDPTQQQDVQA</sequence>
<reference evidence="2 3" key="1">
    <citation type="submission" date="2017-09" db="EMBL/GenBank/DDBJ databases">
        <title>Biodiversity and function of Thalassospira species in the particle-attached aromatic-hydrocarbon-degrading consortia from the surface seawater of the China South Sea.</title>
        <authorList>
            <person name="Dong C."/>
            <person name="Lai Q."/>
            <person name="Shao Z."/>
        </authorList>
    </citation>
    <scope>NUCLEOTIDE SEQUENCE [LARGE SCALE GENOMIC DNA]</scope>
    <source>
        <strain evidence="2 3">139Z-12</strain>
    </source>
</reference>
<feature type="region of interest" description="Disordered" evidence="1">
    <location>
        <begin position="346"/>
        <end position="371"/>
    </location>
</feature>
<dbReference type="RefSeq" id="WP_101298853.1">
    <property type="nucleotide sequence ID" value="NZ_NXGX01000001.1"/>
</dbReference>
<dbReference type="EMBL" id="NXGX01000001">
    <property type="protein sequence ID" value="PKR59823.1"/>
    <property type="molecule type" value="Genomic_DNA"/>
</dbReference>
<organism evidence="2 3">
    <name type="scientific">Thalassospira lohafexi</name>
    <dbReference type="NCBI Taxonomy" id="744227"/>
    <lineage>
        <taxon>Bacteria</taxon>
        <taxon>Pseudomonadati</taxon>
        <taxon>Pseudomonadota</taxon>
        <taxon>Alphaproteobacteria</taxon>
        <taxon>Rhodospirillales</taxon>
        <taxon>Thalassospiraceae</taxon>
        <taxon>Thalassospira</taxon>
    </lineage>
</organism>
<feature type="region of interest" description="Disordered" evidence="1">
    <location>
        <begin position="12"/>
        <end position="45"/>
    </location>
</feature>
<accession>A0A2N3LAE2</accession>
<protein>
    <submittedName>
        <fullName evidence="2">Uncharacterized protein</fullName>
    </submittedName>
</protein>
<gene>
    <name evidence="2" type="ORF">COO92_00115</name>
</gene>
<feature type="compositionally biased region" description="Polar residues" evidence="1">
    <location>
        <begin position="12"/>
        <end position="43"/>
    </location>
</feature>
<evidence type="ECO:0000313" key="2">
    <source>
        <dbReference type="EMBL" id="PKR59823.1"/>
    </source>
</evidence>
<comment type="caution">
    <text evidence="2">The sequence shown here is derived from an EMBL/GenBank/DDBJ whole genome shotgun (WGS) entry which is preliminary data.</text>
</comment>
<proteinExistence type="predicted"/>
<keyword evidence="3" id="KW-1185">Reference proteome</keyword>
<dbReference type="Proteomes" id="UP000233332">
    <property type="component" value="Unassembled WGS sequence"/>
</dbReference>
<evidence type="ECO:0000256" key="1">
    <source>
        <dbReference type="SAM" id="MobiDB-lite"/>
    </source>
</evidence>
<dbReference type="AlphaFoldDB" id="A0A2N3LAE2"/>